<dbReference type="PANTHER" id="PTHR30153">
    <property type="entry name" value="REPLICATIVE DNA HELICASE DNAB"/>
    <property type="match status" value="1"/>
</dbReference>
<dbReference type="EMBL" id="FUWJ01000019">
    <property type="protein sequence ID" value="SKA40535.1"/>
    <property type="molecule type" value="Genomic_DNA"/>
</dbReference>
<dbReference type="GO" id="GO:0005524">
    <property type="term" value="F:ATP binding"/>
    <property type="evidence" value="ECO:0007669"/>
    <property type="project" value="InterPro"/>
</dbReference>
<gene>
    <name evidence="2" type="ORF">SAMN02745126_06377</name>
</gene>
<dbReference type="InterPro" id="IPR027417">
    <property type="entry name" value="P-loop_NTPase"/>
</dbReference>
<organism evidence="2 3">
    <name type="scientific">Enhydrobacter aerosaccus</name>
    <dbReference type="NCBI Taxonomy" id="225324"/>
    <lineage>
        <taxon>Bacteria</taxon>
        <taxon>Pseudomonadati</taxon>
        <taxon>Pseudomonadota</taxon>
        <taxon>Alphaproteobacteria</taxon>
        <taxon>Hyphomicrobiales</taxon>
        <taxon>Enhydrobacter</taxon>
    </lineage>
</organism>
<sequence length="237" mass="26058">MKLSAPIFKLKRQAKLLARESDIPLHAALDQTARNEGFRAWSHLAASASDHRPAHEMLAQLSPGDLVLLGARPGHGKTLMGLELAIEAVRTDRSAFFFTLEDNEGVVFDRLQMLGTDRKVVEAKLTVDTSDDICADYIIDRIGHGSSGALAIIDYLQLLDQRRRNPELDVQMKALRTFASATGSIIVALSQIDRAFETTGRSIPGLEDIRLPNPLDMSLFTKACFMHGGEAHLEKIA</sequence>
<proteinExistence type="predicted"/>
<dbReference type="SUPFAM" id="SSF52540">
    <property type="entry name" value="P-loop containing nucleoside triphosphate hydrolases"/>
    <property type="match status" value="1"/>
</dbReference>
<feature type="domain" description="SF4 helicase" evidence="1">
    <location>
        <begin position="56"/>
        <end position="112"/>
    </location>
</feature>
<keyword evidence="2" id="KW-0067">ATP-binding</keyword>
<dbReference type="OrthoDB" id="7357206at2"/>
<dbReference type="PANTHER" id="PTHR30153:SF2">
    <property type="entry name" value="REPLICATIVE DNA HELICASE"/>
    <property type="match status" value="1"/>
</dbReference>
<dbReference type="NCBIfam" id="NF004629">
    <property type="entry name" value="PRK05973.1"/>
    <property type="match status" value="1"/>
</dbReference>
<keyword evidence="2" id="KW-0347">Helicase</keyword>
<evidence type="ECO:0000313" key="2">
    <source>
        <dbReference type="EMBL" id="SKA40535.1"/>
    </source>
</evidence>
<dbReference type="GO" id="GO:0003678">
    <property type="term" value="F:DNA helicase activity"/>
    <property type="evidence" value="ECO:0007669"/>
    <property type="project" value="InterPro"/>
</dbReference>
<keyword evidence="2" id="KW-0378">Hydrolase</keyword>
<evidence type="ECO:0000259" key="1">
    <source>
        <dbReference type="Pfam" id="PF03796"/>
    </source>
</evidence>
<evidence type="ECO:0000313" key="3">
    <source>
        <dbReference type="Proteomes" id="UP000190092"/>
    </source>
</evidence>
<keyword evidence="2" id="KW-0547">Nucleotide-binding</keyword>
<name>A0A1T4TJB2_9HYPH</name>
<dbReference type="GO" id="GO:0005829">
    <property type="term" value="C:cytosol"/>
    <property type="evidence" value="ECO:0007669"/>
    <property type="project" value="TreeGrafter"/>
</dbReference>
<dbReference type="Gene3D" id="3.40.50.300">
    <property type="entry name" value="P-loop containing nucleotide triphosphate hydrolases"/>
    <property type="match status" value="2"/>
</dbReference>
<dbReference type="Pfam" id="PF03796">
    <property type="entry name" value="DnaB_C"/>
    <property type="match status" value="2"/>
</dbReference>
<protein>
    <submittedName>
        <fullName evidence="2">DnaB-like helicase C terminal domain-containing protein</fullName>
    </submittedName>
</protein>
<reference evidence="3" key="1">
    <citation type="submission" date="2017-02" db="EMBL/GenBank/DDBJ databases">
        <authorList>
            <person name="Varghese N."/>
            <person name="Submissions S."/>
        </authorList>
    </citation>
    <scope>NUCLEOTIDE SEQUENCE [LARGE SCALE GENOMIC DNA]</scope>
    <source>
        <strain evidence="3">ATCC 27094</strain>
    </source>
</reference>
<dbReference type="STRING" id="225324.SAMN02745126_06377"/>
<keyword evidence="3" id="KW-1185">Reference proteome</keyword>
<feature type="domain" description="SF4 helicase" evidence="1">
    <location>
        <begin position="122"/>
        <end position="210"/>
    </location>
</feature>
<dbReference type="RefSeq" id="WP_085938109.1">
    <property type="nucleotide sequence ID" value="NZ_FUWJ01000019.1"/>
</dbReference>
<accession>A0A1T4TJB2</accession>
<dbReference type="InterPro" id="IPR007694">
    <property type="entry name" value="DNA_helicase_DnaB-like_C"/>
</dbReference>
<dbReference type="AlphaFoldDB" id="A0A1T4TJB2"/>
<dbReference type="Proteomes" id="UP000190092">
    <property type="component" value="Unassembled WGS sequence"/>
</dbReference>
<dbReference type="GO" id="GO:0006260">
    <property type="term" value="P:DNA replication"/>
    <property type="evidence" value="ECO:0007669"/>
    <property type="project" value="InterPro"/>
</dbReference>